<dbReference type="InterPro" id="IPR024072">
    <property type="entry name" value="DHFR-like_dom_sf"/>
</dbReference>
<dbReference type="InterPro" id="IPR002734">
    <property type="entry name" value="RibDG_C"/>
</dbReference>
<accession>A0ABN2AXF6</accession>
<dbReference type="Gene3D" id="3.40.430.10">
    <property type="entry name" value="Dihydrofolate Reductase, subunit A"/>
    <property type="match status" value="1"/>
</dbReference>
<evidence type="ECO:0000313" key="4">
    <source>
        <dbReference type="Proteomes" id="UP001500842"/>
    </source>
</evidence>
<dbReference type="SUPFAM" id="SSF53597">
    <property type="entry name" value="Dihydrofolate reductase-like"/>
    <property type="match status" value="1"/>
</dbReference>
<proteinExistence type="predicted"/>
<protein>
    <recommendedName>
        <fullName evidence="2">Bacterial bifunctional deaminase-reductase C-terminal domain-containing protein</fullName>
    </recommendedName>
</protein>
<dbReference type="PANTHER" id="PTHR38011">
    <property type="entry name" value="DIHYDROFOLATE REDUCTASE FAMILY PROTEIN (AFU_ORTHOLOGUE AFUA_8G06820)"/>
    <property type="match status" value="1"/>
</dbReference>
<evidence type="ECO:0000313" key="3">
    <source>
        <dbReference type="EMBL" id="GAA1529445.1"/>
    </source>
</evidence>
<evidence type="ECO:0000256" key="1">
    <source>
        <dbReference type="SAM" id="MobiDB-lite"/>
    </source>
</evidence>
<organism evidence="3 4">
    <name type="scientific">Nocardioides humi</name>
    <dbReference type="NCBI Taxonomy" id="449461"/>
    <lineage>
        <taxon>Bacteria</taxon>
        <taxon>Bacillati</taxon>
        <taxon>Actinomycetota</taxon>
        <taxon>Actinomycetes</taxon>
        <taxon>Propionibacteriales</taxon>
        <taxon>Nocardioidaceae</taxon>
        <taxon>Nocardioides</taxon>
    </lineage>
</organism>
<feature type="region of interest" description="Disordered" evidence="1">
    <location>
        <begin position="226"/>
        <end position="252"/>
    </location>
</feature>
<dbReference type="InterPro" id="IPR050765">
    <property type="entry name" value="Riboflavin_Biosynth_HTPR"/>
</dbReference>
<gene>
    <name evidence="3" type="ORF">GCM10009788_36120</name>
</gene>
<feature type="domain" description="Bacterial bifunctional deaminase-reductase C-terminal" evidence="2">
    <location>
        <begin position="122"/>
        <end position="200"/>
    </location>
</feature>
<feature type="compositionally biased region" description="Basic and acidic residues" evidence="1">
    <location>
        <begin position="226"/>
        <end position="240"/>
    </location>
</feature>
<evidence type="ECO:0000259" key="2">
    <source>
        <dbReference type="Pfam" id="PF01872"/>
    </source>
</evidence>
<dbReference type="Pfam" id="PF01872">
    <property type="entry name" value="RibD_C"/>
    <property type="match status" value="1"/>
</dbReference>
<name>A0ABN2AXF6_9ACTN</name>
<keyword evidence="4" id="KW-1185">Reference proteome</keyword>
<dbReference type="PANTHER" id="PTHR38011:SF12">
    <property type="entry name" value="BIFUNCTIONAL DEAMINASE-REDUCTASE DOMAIN PROTEIN"/>
    <property type="match status" value="1"/>
</dbReference>
<sequence>MIGHPERRSIDATSSRQDRPLADYNWISYDDNQLQITSGEGRIMATEQDDRRGRVLWSFMMSLDGFVAARNHDMDWMRTGGYRAEPGVIEGYIERTGAIVTGRDGWDSPGGHRPWGGAWRGPIFVLTHHPEDAEPAEDVTFLRRDPAEVVQLALAAAGGRDIMVFSPNIGAQLLERGLIDEIDLHIAPVLLGEGIRLYSRPGGVPIRLSPLADEGDATSTVRVRYRPIDLAERDPAEPGARRRSPGASEVRR</sequence>
<dbReference type="Proteomes" id="UP001500842">
    <property type="component" value="Unassembled WGS sequence"/>
</dbReference>
<comment type="caution">
    <text evidence="3">The sequence shown here is derived from an EMBL/GenBank/DDBJ whole genome shotgun (WGS) entry which is preliminary data.</text>
</comment>
<reference evidence="3 4" key="1">
    <citation type="journal article" date="2019" name="Int. J. Syst. Evol. Microbiol.">
        <title>The Global Catalogue of Microorganisms (GCM) 10K type strain sequencing project: providing services to taxonomists for standard genome sequencing and annotation.</title>
        <authorList>
            <consortium name="The Broad Institute Genomics Platform"/>
            <consortium name="The Broad Institute Genome Sequencing Center for Infectious Disease"/>
            <person name="Wu L."/>
            <person name="Ma J."/>
        </authorList>
    </citation>
    <scope>NUCLEOTIDE SEQUENCE [LARGE SCALE GENOMIC DNA]</scope>
    <source>
        <strain evidence="3 4">JCM 14942</strain>
    </source>
</reference>
<dbReference type="EMBL" id="BAAAOR010000026">
    <property type="protein sequence ID" value="GAA1529445.1"/>
    <property type="molecule type" value="Genomic_DNA"/>
</dbReference>